<accession>A0A8H3FHI7</accession>
<feature type="domain" description="C2H2-type" evidence="1">
    <location>
        <begin position="379"/>
        <end position="402"/>
    </location>
</feature>
<proteinExistence type="predicted"/>
<evidence type="ECO:0000313" key="2">
    <source>
        <dbReference type="EMBL" id="CAF9923790.1"/>
    </source>
</evidence>
<evidence type="ECO:0000259" key="1">
    <source>
        <dbReference type="PROSITE" id="PS00028"/>
    </source>
</evidence>
<keyword evidence="3" id="KW-1185">Reference proteome</keyword>
<organism evidence="2 3">
    <name type="scientific">Imshaugia aleurites</name>
    <dbReference type="NCBI Taxonomy" id="172621"/>
    <lineage>
        <taxon>Eukaryota</taxon>
        <taxon>Fungi</taxon>
        <taxon>Dikarya</taxon>
        <taxon>Ascomycota</taxon>
        <taxon>Pezizomycotina</taxon>
        <taxon>Lecanoromycetes</taxon>
        <taxon>OSLEUM clade</taxon>
        <taxon>Lecanoromycetidae</taxon>
        <taxon>Lecanorales</taxon>
        <taxon>Lecanorineae</taxon>
        <taxon>Parmeliaceae</taxon>
        <taxon>Imshaugia</taxon>
    </lineage>
</organism>
<name>A0A8H3FHI7_9LECA</name>
<comment type="caution">
    <text evidence="2">The sequence shown here is derived from an EMBL/GenBank/DDBJ whole genome shotgun (WGS) entry which is preliminary data.</text>
</comment>
<dbReference type="OrthoDB" id="2423195at2759"/>
<dbReference type="InterPro" id="IPR013087">
    <property type="entry name" value="Znf_C2H2_type"/>
</dbReference>
<dbReference type="PROSITE" id="PS00028">
    <property type="entry name" value="ZINC_FINGER_C2H2_1"/>
    <property type="match status" value="1"/>
</dbReference>
<sequence length="520" mass="58649">MPFVQQTPVDFGSLIEIGTLKYHEIDLDETPIIVPACGHIALMITMDRLMGISDHHEVSDSGVPIAFRSKSFPLEVSEVKSCPRCQGSLRNLHRYNRITQRFNIDESTKKFIVRSNMALVPLATRLEQEEQRLLKTKSTIDVATPVTKPRYTPICPTLVRLGGPRGVLLHKISELSGLDTRCGPLLALHHEIHMFLGKLKEDEHHFAGIHRTLTRRSRAMYSATTLQTTNGLLTKALLLRCEYDILSEIVEIHRNQVPKTGIQHHWLTVPLCLDLDFNRRDCNDLIEEAIQKVQPVTEIEARMLFAKFVALERTASIQPEGIEGLLSQACRKLMKAKDIAGNSPILGQPNSSNLELGSQKLEGELRKYFVGEGETKVRCKVLDCTKLFAGEGFWRKHVEDRHPQWYEQTKASVSSNTSSMLAEIEEVEKMVTTSQRQAAYLAMTQDLERAGRWYYCVNMHAFTKAKHEAPVHTLKCPQCGELVAGPPEEVVEEGSGAVDLEHQSRDMVLSAQNDLLEIEM</sequence>
<protein>
    <recommendedName>
        <fullName evidence="1">C2H2-type domain-containing protein</fullName>
    </recommendedName>
</protein>
<dbReference type="AlphaFoldDB" id="A0A8H3FHI7"/>
<evidence type="ECO:0000313" key="3">
    <source>
        <dbReference type="Proteomes" id="UP000664534"/>
    </source>
</evidence>
<dbReference type="EMBL" id="CAJPDT010000034">
    <property type="protein sequence ID" value="CAF9923790.1"/>
    <property type="molecule type" value="Genomic_DNA"/>
</dbReference>
<gene>
    <name evidence="2" type="ORF">IMSHALPRED_006018</name>
</gene>
<reference evidence="2" key="1">
    <citation type="submission" date="2021-03" db="EMBL/GenBank/DDBJ databases">
        <authorList>
            <person name="Tagirdzhanova G."/>
        </authorList>
    </citation>
    <scope>NUCLEOTIDE SEQUENCE</scope>
</reference>
<dbReference type="Proteomes" id="UP000664534">
    <property type="component" value="Unassembled WGS sequence"/>
</dbReference>